<evidence type="ECO:0000313" key="4">
    <source>
        <dbReference type="EMBL" id="ODQ77850.1"/>
    </source>
</evidence>
<accession>A0A1E3QJL5</accession>
<evidence type="ECO:0000256" key="1">
    <source>
        <dbReference type="ARBA" id="ARBA00022786"/>
    </source>
</evidence>
<dbReference type="AlphaFoldDB" id="A0A1E3QJL5"/>
<keyword evidence="1" id="KW-0833">Ubl conjugation pathway</keyword>
<dbReference type="CDD" id="cd14373">
    <property type="entry name" value="CUE_Cue3p_like"/>
    <property type="match status" value="1"/>
</dbReference>
<feature type="region of interest" description="Disordered" evidence="2">
    <location>
        <begin position="450"/>
        <end position="481"/>
    </location>
</feature>
<dbReference type="PROSITE" id="PS51140">
    <property type="entry name" value="CUE"/>
    <property type="match status" value="1"/>
</dbReference>
<dbReference type="OrthoDB" id="5577209at2759"/>
<dbReference type="RefSeq" id="XP_018983178.1">
    <property type="nucleotide sequence ID" value="XM_019129788.1"/>
</dbReference>
<keyword evidence="5" id="KW-1185">Reference proteome</keyword>
<feature type="domain" description="CUE" evidence="3">
    <location>
        <begin position="328"/>
        <end position="371"/>
    </location>
</feature>
<dbReference type="EMBL" id="KV454438">
    <property type="protein sequence ID" value="ODQ77850.1"/>
    <property type="molecule type" value="Genomic_DNA"/>
</dbReference>
<name>A0A1E3QJL5_9ASCO</name>
<feature type="compositionally biased region" description="Basic and acidic residues" evidence="2">
    <location>
        <begin position="589"/>
        <end position="616"/>
    </location>
</feature>
<feature type="compositionally biased region" description="Acidic residues" evidence="2">
    <location>
        <begin position="450"/>
        <end position="459"/>
    </location>
</feature>
<sequence>MSEIIDEHTVNIPIVAYPPFRLRSSLIDKDPVIWAHLLESYVRLAQALLDEEVVARRWSVKSQQQLAVFLKGYLQETAEEQQQVFSLGAINPDIVKNGTILRSYVFQVVKTHSLLKLNLNGSAMWDFCRVYVAENATTVRSLVDGTFKSRFNNNKKSGNISSISSIHKHLESLISNGKFKSAELKVLAALLGTSAALTSTFVNKSRSTGSKTAINTQRNINKRVNNSGKFGELFVNVAFVEMLEKLYVGGKSVHAKTSLSIMIVCLLSLPISATANLATGLGINNLALCRLYPLFSGVILSLSYKAMVPGLEARLPFLSKNHIQEQSFDESHVQLLTDLFPQLSVAQAKTLLKENAHNVETASNILLEDPELVASIPEYRESIPEHLKAETRTSISRGIYDEDEFSLLAADSSKISHGKKLFVTENNKEEEDRLKKATLTAALRLIYENDEDEPDDTYADQEKTSGEAVETRSGRISVQDDSRNVSSKIDQIEAVLWGVFKKDQGLLLEKVHRKAKARKEIRDVTGWTDEQIEGWARMLERNPRRCKLLEEKFMFQGNKPGGMKKSTRYRKPDDELEETEPQSRQPEPQSHRSKAEGDEKKEPNTKKQNSRNEKNKALKANHNRKAGHDKKLAKAG</sequence>
<organism evidence="4 5">
    <name type="scientific">Babjeviella inositovora NRRL Y-12698</name>
    <dbReference type="NCBI Taxonomy" id="984486"/>
    <lineage>
        <taxon>Eukaryota</taxon>
        <taxon>Fungi</taxon>
        <taxon>Dikarya</taxon>
        <taxon>Ascomycota</taxon>
        <taxon>Saccharomycotina</taxon>
        <taxon>Pichiomycetes</taxon>
        <taxon>Serinales incertae sedis</taxon>
        <taxon>Babjeviella</taxon>
    </lineage>
</organism>
<dbReference type="GO" id="GO:0043130">
    <property type="term" value="F:ubiquitin binding"/>
    <property type="evidence" value="ECO:0007669"/>
    <property type="project" value="InterPro"/>
</dbReference>
<proteinExistence type="predicted"/>
<feature type="compositionally biased region" description="Basic residues" evidence="2">
    <location>
        <begin position="617"/>
        <end position="628"/>
    </location>
</feature>
<dbReference type="Proteomes" id="UP000094336">
    <property type="component" value="Unassembled WGS sequence"/>
</dbReference>
<evidence type="ECO:0000256" key="2">
    <source>
        <dbReference type="SAM" id="MobiDB-lite"/>
    </source>
</evidence>
<dbReference type="InterPro" id="IPR041808">
    <property type="entry name" value="Cue3_CUE"/>
</dbReference>
<dbReference type="Pfam" id="PF02845">
    <property type="entry name" value="CUE"/>
    <property type="match status" value="1"/>
</dbReference>
<dbReference type="InterPro" id="IPR003892">
    <property type="entry name" value="CUE"/>
</dbReference>
<protein>
    <recommendedName>
        <fullName evidence="3">CUE domain-containing protein</fullName>
    </recommendedName>
</protein>
<feature type="compositionally biased region" description="Basic and acidic residues" evidence="2">
    <location>
        <begin position="460"/>
        <end position="481"/>
    </location>
</feature>
<evidence type="ECO:0000259" key="3">
    <source>
        <dbReference type="PROSITE" id="PS51140"/>
    </source>
</evidence>
<dbReference type="STRING" id="984486.A0A1E3QJL5"/>
<dbReference type="GeneID" id="30147641"/>
<evidence type="ECO:0000313" key="5">
    <source>
        <dbReference type="Proteomes" id="UP000094336"/>
    </source>
</evidence>
<feature type="region of interest" description="Disordered" evidence="2">
    <location>
        <begin position="556"/>
        <end position="636"/>
    </location>
</feature>
<reference evidence="5" key="1">
    <citation type="submission" date="2016-05" db="EMBL/GenBank/DDBJ databases">
        <title>Comparative genomics of biotechnologically important yeasts.</title>
        <authorList>
            <consortium name="DOE Joint Genome Institute"/>
            <person name="Riley R."/>
            <person name="Haridas S."/>
            <person name="Wolfe K.H."/>
            <person name="Lopes M.R."/>
            <person name="Hittinger C.T."/>
            <person name="Goker M."/>
            <person name="Salamov A."/>
            <person name="Wisecaver J."/>
            <person name="Long T.M."/>
            <person name="Aerts A.L."/>
            <person name="Barry K."/>
            <person name="Choi C."/>
            <person name="Clum A."/>
            <person name="Coughlan A.Y."/>
            <person name="Deshpande S."/>
            <person name="Douglass A.P."/>
            <person name="Hanson S.J."/>
            <person name="Klenk H.-P."/>
            <person name="Labutti K."/>
            <person name="Lapidus A."/>
            <person name="Lindquist E."/>
            <person name="Lipzen A."/>
            <person name="Meier-Kolthoff J.P."/>
            <person name="Ohm R.A."/>
            <person name="Otillar R.P."/>
            <person name="Pangilinan J."/>
            <person name="Peng Y."/>
            <person name="Rokas A."/>
            <person name="Rosa C.A."/>
            <person name="Scheuner C."/>
            <person name="Sibirny A.A."/>
            <person name="Slot J.C."/>
            <person name="Stielow J.B."/>
            <person name="Sun H."/>
            <person name="Kurtzman C.P."/>
            <person name="Blackwell M."/>
            <person name="Grigoriev I.V."/>
            <person name="Jeffries T.W."/>
        </authorList>
    </citation>
    <scope>NUCLEOTIDE SEQUENCE [LARGE SCALE GENOMIC DNA]</scope>
    <source>
        <strain evidence="5">NRRL Y-12698</strain>
    </source>
</reference>
<gene>
    <name evidence="4" type="ORF">BABINDRAFT_163229</name>
</gene>